<sequence>MSRDTSKQRVVVRQIRTADVELQDLGLAWPDLGLDGSQLAPADNLVPSCAPCNPAKGDDKLLMYMLRRDA</sequence>
<reference evidence="1 2" key="1">
    <citation type="submission" date="2018-03" db="EMBL/GenBank/DDBJ databases">
        <title>Draft Genome Sequences of the Obligatory Marine Myxobacteria Enhygromyxa salina SWB005.</title>
        <authorList>
            <person name="Poehlein A."/>
            <person name="Moghaddam J.A."/>
            <person name="Harms H."/>
            <person name="Alanjari M."/>
            <person name="Koenig G.M."/>
            <person name="Daniel R."/>
            <person name="Schaeberle T.F."/>
        </authorList>
    </citation>
    <scope>NUCLEOTIDE SEQUENCE [LARGE SCALE GENOMIC DNA]</scope>
    <source>
        <strain evidence="1 2">SWB005</strain>
    </source>
</reference>
<organism evidence="1 2">
    <name type="scientific">Enhygromyxa salina</name>
    <dbReference type="NCBI Taxonomy" id="215803"/>
    <lineage>
        <taxon>Bacteria</taxon>
        <taxon>Pseudomonadati</taxon>
        <taxon>Myxococcota</taxon>
        <taxon>Polyangia</taxon>
        <taxon>Nannocystales</taxon>
        <taxon>Nannocystaceae</taxon>
        <taxon>Enhygromyxa</taxon>
    </lineage>
</organism>
<proteinExistence type="predicted"/>
<protein>
    <submittedName>
        <fullName evidence="1">Uncharacterized protein</fullName>
    </submittedName>
</protein>
<accession>A0A2S9XR90</accession>
<keyword evidence="2" id="KW-1185">Reference proteome</keyword>
<dbReference type="RefSeq" id="WP_106393274.1">
    <property type="nucleotide sequence ID" value="NZ_PVNK01000171.1"/>
</dbReference>
<evidence type="ECO:0000313" key="1">
    <source>
        <dbReference type="EMBL" id="PRP95379.1"/>
    </source>
</evidence>
<dbReference type="AlphaFoldDB" id="A0A2S9XR90"/>
<evidence type="ECO:0000313" key="2">
    <source>
        <dbReference type="Proteomes" id="UP000237968"/>
    </source>
</evidence>
<gene>
    <name evidence="1" type="ORF">ENSA5_39640</name>
</gene>
<name>A0A2S9XR90_9BACT</name>
<dbReference type="Proteomes" id="UP000237968">
    <property type="component" value="Unassembled WGS sequence"/>
</dbReference>
<dbReference type="EMBL" id="PVNK01000171">
    <property type="protein sequence ID" value="PRP95379.1"/>
    <property type="molecule type" value="Genomic_DNA"/>
</dbReference>
<comment type="caution">
    <text evidence="1">The sequence shown here is derived from an EMBL/GenBank/DDBJ whole genome shotgun (WGS) entry which is preliminary data.</text>
</comment>